<dbReference type="EMBL" id="JAVDSC010000012">
    <property type="protein sequence ID" value="MDR6630382.1"/>
    <property type="molecule type" value="Genomic_DNA"/>
</dbReference>
<dbReference type="RefSeq" id="WP_310077881.1">
    <property type="nucleotide sequence ID" value="NZ_JAVDSC010000012.1"/>
</dbReference>
<evidence type="ECO:0000313" key="1">
    <source>
        <dbReference type="EMBL" id="MDR6630382.1"/>
    </source>
</evidence>
<dbReference type="Proteomes" id="UP001262767">
    <property type="component" value="Unassembled WGS sequence"/>
</dbReference>
<name>A0AAW8LIM8_ACILW</name>
<sequence>MAKFCISFPPPSYQELFDQIKHLKPDFSKLKNLIPVIGLPIPIYIDFSHYSNELSQLVQYWRSMLSVQTLLAMIKPMVSLLGLALDSLLPKIPFLNISILDLIAMDANTVKQMIATALKEHGQAFLSAISAFLPLPIYFGLSIPSFEINAIFKAIYSQAVNSLIEIVTNLIGQVLDKLKLSAILTLPKLPTLKELQNMIMQILKAKAQAIAGELIQDFKDEYAAIVHAVQVLKMDINAIFALIQFPGLPIIKFPSPFFPDFSCLAVELREAMQIFMQSVMTFVIDKIVSFVKSVLSMLGIQFPTICIDLPELPPLLTK</sequence>
<accession>A0AAW8LIM8</accession>
<evidence type="ECO:0000313" key="2">
    <source>
        <dbReference type="Proteomes" id="UP001262767"/>
    </source>
</evidence>
<comment type="caution">
    <text evidence="1">The sequence shown here is derived from an EMBL/GenBank/DDBJ whole genome shotgun (WGS) entry which is preliminary data.</text>
</comment>
<protein>
    <submittedName>
        <fullName evidence="1">Uncharacterized protein</fullName>
    </submittedName>
</protein>
<reference evidence="1" key="1">
    <citation type="submission" date="2023-07" db="EMBL/GenBank/DDBJ databases">
        <title>Sorghum-associated microbial communities from plants grown in Nebraska, USA.</title>
        <authorList>
            <person name="Schachtman D."/>
        </authorList>
    </citation>
    <scope>NUCLEOTIDE SEQUENCE</scope>
    <source>
        <strain evidence="1">BE44</strain>
    </source>
</reference>
<proteinExistence type="predicted"/>
<dbReference type="AlphaFoldDB" id="A0AAW8LIM8"/>
<gene>
    <name evidence="1" type="ORF">J2X86_002437</name>
</gene>
<organism evidence="1 2">
    <name type="scientific">Acinetobacter lwoffii</name>
    <dbReference type="NCBI Taxonomy" id="28090"/>
    <lineage>
        <taxon>Bacteria</taxon>
        <taxon>Pseudomonadati</taxon>
        <taxon>Pseudomonadota</taxon>
        <taxon>Gammaproteobacteria</taxon>
        <taxon>Moraxellales</taxon>
        <taxon>Moraxellaceae</taxon>
        <taxon>Acinetobacter</taxon>
    </lineage>
</organism>